<dbReference type="EMBL" id="MLAA01000036">
    <property type="protein sequence ID" value="OOF67999.1"/>
    <property type="molecule type" value="Genomic_DNA"/>
</dbReference>
<proteinExistence type="predicted"/>
<dbReference type="InterPro" id="IPR007215">
    <property type="entry name" value="Sulphur_relay_TusB/DsrH"/>
</dbReference>
<evidence type="ECO:0000313" key="2">
    <source>
        <dbReference type="Proteomes" id="UP000188820"/>
    </source>
</evidence>
<keyword evidence="2" id="KW-1185">Reference proteome</keyword>
<organism evidence="1 2">
    <name type="scientific">Rodentibacter caecimuris</name>
    <dbReference type="NCBI Taxonomy" id="1796644"/>
    <lineage>
        <taxon>Bacteria</taxon>
        <taxon>Pseudomonadati</taxon>
        <taxon>Pseudomonadota</taxon>
        <taxon>Gammaproteobacteria</taxon>
        <taxon>Pasteurellales</taxon>
        <taxon>Pasteurellaceae</taxon>
        <taxon>Rodentibacter</taxon>
    </lineage>
</organism>
<accession>A0ABX3KZH0</accession>
<dbReference type="RefSeq" id="WP_077464073.1">
    <property type="nucleotide sequence ID" value="NZ_MLAA01000036.1"/>
</dbReference>
<name>A0ABX3KZH0_9PAST</name>
<comment type="caution">
    <text evidence="1">The sequence shown here is derived from an EMBL/GenBank/DDBJ whole genome shotgun (WGS) entry which is preliminary data.</text>
</comment>
<evidence type="ECO:0000313" key="1">
    <source>
        <dbReference type="EMBL" id="OOF67999.1"/>
    </source>
</evidence>
<dbReference type="Gene3D" id="3.40.1260.10">
    <property type="entry name" value="DsrEFH-like"/>
    <property type="match status" value="1"/>
</dbReference>
<gene>
    <name evidence="1" type="ORF">BKG89_08570</name>
</gene>
<dbReference type="Proteomes" id="UP000188820">
    <property type="component" value="Unassembled WGS sequence"/>
</dbReference>
<dbReference type="SUPFAM" id="SSF75169">
    <property type="entry name" value="DsrEFH-like"/>
    <property type="match status" value="1"/>
</dbReference>
<dbReference type="Pfam" id="PF04077">
    <property type="entry name" value="DsrH"/>
    <property type="match status" value="1"/>
</dbReference>
<reference evidence="1 2" key="1">
    <citation type="submission" date="2016-10" db="EMBL/GenBank/DDBJ databases">
        <title>Rodentibacter gen. nov. and new species.</title>
        <authorList>
            <person name="Christensen H."/>
        </authorList>
    </citation>
    <scope>NUCLEOTIDE SEQUENCE [LARGE SCALE GENOMIC DNA]</scope>
    <source>
        <strain evidence="1 2">1998236014</strain>
    </source>
</reference>
<dbReference type="InterPro" id="IPR027396">
    <property type="entry name" value="DsrEFH-like"/>
</dbReference>
<protein>
    <recommendedName>
        <fullName evidence="3">Sulfurtransferase TusB</fullName>
    </recommendedName>
</protein>
<evidence type="ECO:0008006" key="3">
    <source>
        <dbReference type="Google" id="ProtNLM"/>
    </source>
</evidence>
<sequence>MLYTFSRADYSSVELQTYFTQISKDDAIVLWQDGVFLALKYPHYFDSSPAFCAMLEIDISARNLTALLPQLTKIRQISLLDFVEITERQQNQIAL</sequence>